<dbReference type="EMBL" id="LR899011">
    <property type="protein sequence ID" value="CAD7085117.1"/>
    <property type="molecule type" value="Genomic_DNA"/>
</dbReference>
<reference evidence="1 2" key="1">
    <citation type="submission" date="2020-11" db="EMBL/GenBank/DDBJ databases">
        <authorList>
            <person name="Wallbank WR R."/>
            <person name="Pardo Diaz C."/>
            <person name="Kozak K."/>
            <person name="Martin S."/>
            <person name="Jiggins C."/>
            <person name="Moest M."/>
            <person name="Warren A I."/>
            <person name="Generalovic N T."/>
            <person name="Byers J.R.P. K."/>
            <person name="Montejo-Kovacevich G."/>
            <person name="Yen C E."/>
        </authorList>
    </citation>
    <scope>NUCLEOTIDE SEQUENCE [LARGE SCALE GENOMIC DNA]</scope>
</reference>
<evidence type="ECO:0000313" key="2">
    <source>
        <dbReference type="Proteomes" id="UP000594454"/>
    </source>
</evidence>
<evidence type="ECO:0000313" key="1">
    <source>
        <dbReference type="EMBL" id="CAD7085117.1"/>
    </source>
</evidence>
<sequence>MRVNKFNVTINKGREMGRQSLTLNAKLVVKKRVRKKCGDYTKRISNFALKLGQMVHEDNLSVPFSSNLRDKFWTDAIMIRSFLVTATRSKTERASQADLDTLSVRKDRKERTDRIRKRPANLTETSSNTYSVLTVGAKTRNFRCVWTLARTRAS</sequence>
<dbReference type="Proteomes" id="UP000594454">
    <property type="component" value="Chromosome 3"/>
</dbReference>
<gene>
    <name evidence="1" type="ORF">HERILL_LOCUS7980</name>
</gene>
<protein>
    <submittedName>
        <fullName evidence="1">Uncharacterized protein</fullName>
    </submittedName>
</protein>
<proteinExistence type="predicted"/>
<dbReference type="InParanoid" id="A0A7R8YTK1"/>
<dbReference type="AlphaFoldDB" id="A0A7R8YTK1"/>
<keyword evidence="2" id="KW-1185">Reference proteome</keyword>
<name>A0A7R8YTK1_HERIL</name>
<organism evidence="1 2">
    <name type="scientific">Hermetia illucens</name>
    <name type="common">Black soldier fly</name>
    <dbReference type="NCBI Taxonomy" id="343691"/>
    <lineage>
        <taxon>Eukaryota</taxon>
        <taxon>Metazoa</taxon>
        <taxon>Ecdysozoa</taxon>
        <taxon>Arthropoda</taxon>
        <taxon>Hexapoda</taxon>
        <taxon>Insecta</taxon>
        <taxon>Pterygota</taxon>
        <taxon>Neoptera</taxon>
        <taxon>Endopterygota</taxon>
        <taxon>Diptera</taxon>
        <taxon>Brachycera</taxon>
        <taxon>Stratiomyomorpha</taxon>
        <taxon>Stratiomyidae</taxon>
        <taxon>Hermetiinae</taxon>
        <taxon>Hermetia</taxon>
    </lineage>
</organism>
<accession>A0A7R8YTK1</accession>